<dbReference type="Gene3D" id="3.30.470.20">
    <property type="entry name" value="ATP-grasp fold, B domain"/>
    <property type="match status" value="1"/>
</dbReference>
<protein>
    <submittedName>
        <fullName evidence="6">ATP-grasp domain-containing protein</fullName>
    </submittedName>
</protein>
<comment type="caution">
    <text evidence="6">The sequence shown here is derived from an EMBL/GenBank/DDBJ whole genome shotgun (WGS) entry which is preliminary data.</text>
</comment>
<feature type="domain" description="ATP-grasp" evidence="5">
    <location>
        <begin position="90"/>
        <end position="290"/>
    </location>
</feature>
<dbReference type="PROSITE" id="PS50975">
    <property type="entry name" value="ATP_GRASP"/>
    <property type="match status" value="1"/>
</dbReference>
<sequence length="496" mass="56525">MKNMGDNEQSNAYYQGICNELNSIEEDFVWLHEKDSYEETLEMIRDYDPLLVLPASEFGVIIATKLANDLNLLCNPIENIDAMTLKDEMHNRLAEHNLRHIRGQVVHSVDEAIEFYESENLNEVVIKPLHGASSYSVRICLNKNEMINSLDELFNRSDVFGKANAELLVQERINGDEYIVNTLSCNGNHRITLVWKYNKVRTSDGRIIYDTCETVNELNLGEAEMIEYAFNVADALGIKYGPVHGEYMIDEDGPVLIEVNCRPAGGNMSTGFLDKISGQHETDSILDAYLKPDRFEEERKKPYRLYAHGAVKFFIVPKEIFAESSPIKDLSIKLSSYYNMILPKFFNEDKPLVKTEDVNTAGGNVYLVHEDLFELYKDIDFLRKVESMAFDLVLSEKTEEIIDVDVDKSVKETNELLAQIEKYGTVLLVSDQKIDVDCVQITSDEVKDATGDYECVVINLNESITNKMQDEVINLFLDIFEKVKVGGYILIPEGTY</sequence>
<keyword evidence="3 4" id="KW-0067">ATP-binding</keyword>
<dbReference type="InterPro" id="IPR011761">
    <property type="entry name" value="ATP-grasp"/>
</dbReference>
<keyword evidence="1" id="KW-0436">Ligase</keyword>
<keyword evidence="2 4" id="KW-0547">Nucleotide-binding</keyword>
<dbReference type="PANTHER" id="PTHR43585">
    <property type="entry name" value="FUMIPYRROLE BIOSYNTHESIS PROTEIN C"/>
    <property type="match status" value="1"/>
</dbReference>
<dbReference type="Proteomes" id="UP000762703">
    <property type="component" value="Unassembled WGS sequence"/>
</dbReference>
<gene>
    <name evidence="6" type="ORF">E7Z73_03405</name>
</gene>
<evidence type="ECO:0000256" key="1">
    <source>
        <dbReference type="ARBA" id="ARBA00022598"/>
    </source>
</evidence>
<dbReference type="InterPro" id="IPR052032">
    <property type="entry name" value="ATP-dep_AA_Ligase"/>
</dbReference>
<evidence type="ECO:0000313" key="7">
    <source>
        <dbReference type="Proteomes" id="UP000762703"/>
    </source>
</evidence>
<dbReference type="GO" id="GO:0016874">
    <property type="term" value="F:ligase activity"/>
    <property type="evidence" value="ECO:0007669"/>
    <property type="project" value="UniProtKB-KW"/>
</dbReference>
<evidence type="ECO:0000256" key="4">
    <source>
        <dbReference type="PROSITE-ProRule" id="PRU00409"/>
    </source>
</evidence>
<accession>A0A8T3V9M2</accession>
<dbReference type="GO" id="GO:0005524">
    <property type="term" value="F:ATP binding"/>
    <property type="evidence" value="ECO:0007669"/>
    <property type="project" value="UniProtKB-UniRule"/>
</dbReference>
<evidence type="ECO:0000256" key="2">
    <source>
        <dbReference type="ARBA" id="ARBA00022741"/>
    </source>
</evidence>
<reference evidence="6" key="1">
    <citation type="submission" date="2019-04" db="EMBL/GenBank/DDBJ databases">
        <title>Evolution of Biomass-Degrading Anaerobic Consortia Revealed by Metagenomics.</title>
        <authorList>
            <person name="Peng X."/>
        </authorList>
    </citation>
    <scope>NUCLEOTIDE SEQUENCE</scope>
    <source>
        <strain evidence="6">SIG12</strain>
    </source>
</reference>
<name>A0A8T3V9M2_9EURY</name>
<proteinExistence type="predicted"/>
<dbReference type="GO" id="GO:0046872">
    <property type="term" value="F:metal ion binding"/>
    <property type="evidence" value="ECO:0007669"/>
    <property type="project" value="InterPro"/>
</dbReference>
<dbReference type="EMBL" id="SUTE01000029">
    <property type="protein sequence ID" value="MBE6504779.1"/>
    <property type="molecule type" value="Genomic_DNA"/>
</dbReference>
<dbReference type="PANTHER" id="PTHR43585:SF2">
    <property type="entry name" value="ATP-GRASP ENZYME FSQD"/>
    <property type="match status" value="1"/>
</dbReference>
<dbReference type="SUPFAM" id="SSF56059">
    <property type="entry name" value="Glutathione synthetase ATP-binding domain-like"/>
    <property type="match status" value="1"/>
</dbReference>
<evidence type="ECO:0000313" key="6">
    <source>
        <dbReference type="EMBL" id="MBE6504779.1"/>
    </source>
</evidence>
<dbReference type="Pfam" id="PF13535">
    <property type="entry name" value="ATP-grasp_4"/>
    <property type="match status" value="1"/>
</dbReference>
<evidence type="ECO:0000256" key="3">
    <source>
        <dbReference type="ARBA" id="ARBA00022840"/>
    </source>
</evidence>
<organism evidence="6 7">
    <name type="scientific">Methanobrevibacter millerae</name>
    <dbReference type="NCBI Taxonomy" id="230361"/>
    <lineage>
        <taxon>Archaea</taxon>
        <taxon>Methanobacteriati</taxon>
        <taxon>Methanobacteriota</taxon>
        <taxon>Methanomada group</taxon>
        <taxon>Methanobacteria</taxon>
        <taxon>Methanobacteriales</taxon>
        <taxon>Methanobacteriaceae</taxon>
        <taxon>Methanobrevibacter</taxon>
    </lineage>
</organism>
<evidence type="ECO:0000259" key="5">
    <source>
        <dbReference type="PROSITE" id="PS50975"/>
    </source>
</evidence>
<dbReference type="AlphaFoldDB" id="A0A8T3V9M2"/>